<dbReference type="Pfam" id="PF09704">
    <property type="entry name" value="Cas_Cas5d"/>
    <property type="match status" value="1"/>
</dbReference>
<dbReference type="EMBL" id="CP113864">
    <property type="protein sequence ID" value="WAM31478.1"/>
    <property type="molecule type" value="Genomic_DNA"/>
</dbReference>
<dbReference type="NCBIfam" id="TIGR01895">
    <property type="entry name" value="cas_Cas5t"/>
    <property type="match status" value="1"/>
</dbReference>
<protein>
    <submittedName>
        <fullName evidence="2">Type I-B CRISPR-associated protein Cas5b</fullName>
    </submittedName>
</protein>
<proteinExistence type="predicted"/>
<dbReference type="InterPro" id="IPR021124">
    <property type="entry name" value="CRISPR-assoc_prot_Cas5"/>
</dbReference>
<reference evidence="2" key="1">
    <citation type="submission" date="2022-12" db="EMBL/GenBank/DDBJ databases">
        <authorList>
            <person name="Bing R.G."/>
            <person name="Willard D.J."/>
            <person name="Manesh M.J.H."/>
            <person name="Laemthong T."/>
            <person name="Crosby J.R."/>
            <person name="Kelly R.M."/>
        </authorList>
    </citation>
    <scope>NUCLEOTIDE SEQUENCE</scope>
    <source>
        <strain evidence="2">DSM 8991</strain>
    </source>
</reference>
<dbReference type="Proteomes" id="UP001164745">
    <property type="component" value="Chromosome"/>
</dbReference>
<sequence length="227" mass="26633">MKTLSNVLKIKIFQETACYKKPFALKVAETYPLPPYSTVKGLFHKLIDAKEFFPFHISVQGTYECIVNNYQTMLFYKDDLNATTMPLNVNLLYNVNLIIHVFYPDEKVLTNLYNRLTAPNEYLSLGRREDLAIVTDLKFVELKLVDFEDLDEPYILKNNIYMPSSYLEDLEVSGINYIVNYSYELENGKRKWNKALVKYVEKGRIFESGKFYLDEEGDIAVFYPLMR</sequence>
<keyword evidence="3" id="KW-1185">Reference proteome</keyword>
<dbReference type="RefSeq" id="WP_045166097.1">
    <property type="nucleotide sequence ID" value="NZ_CP113864.1"/>
</dbReference>
<accession>A0ABY7BF95</accession>
<dbReference type="NCBIfam" id="TIGR02593">
    <property type="entry name" value="CRISPR_cas5"/>
    <property type="match status" value="1"/>
</dbReference>
<evidence type="ECO:0000313" key="3">
    <source>
        <dbReference type="Proteomes" id="UP001164745"/>
    </source>
</evidence>
<organism evidence="2 3">
    <name type="scientific">Caldicellulosiruptor naganoensis</name>
    <dbReference type="NCBI Taxonomy" id="29324"/>
    <lineage>
        <taxon>Bacteria</taxon>
        <taxon>Bacillati</taxon>
        <taxon>Bacillota</taxon>
        <taxon>Bacillota incertae sedis</taxon>
        <taxon>Caldicellulosiruptorales</taxon>
        <taxon>Caldicellulosiruptoraceae</taxon>
        <taxon>Caldicellulosiruptor</taxon>
    </lineage>
</organism>
<name>A0ABY7BF95_9FIRM</name>
<evidence type="ECO:0000256" key="1">
    <source>
        <dbReference type="ARBA" id="ARBA00023118"/>
    </source>
</evidence>
<gene>
    <name evidence="2" type="primary">cas5b</name>
    <name evidence="2" type="ORF">OTJ99_002361</name>
</gene>
<dbReference type="InterPro" id="IPR013422">
    <property type="entry name" value="CRISPR-assoc_prot_Cas5_N"/>
</dbReference>
<evidence type="ECO:0000313" key="2">
    <source>
        <dbReference type="EMBL" id="WAM31478.1"/>
    </source>
</evidence>
<dbReference type="InterPro" id="IPR013337">
    <property type="entry name" value="CRISPR-assoc_prot_Cas5_Tneap"/>
</dbReference>
<keyword evidence="1" id="KW-0051">Antiviral defense</keyword>